<dbReference type="PRINTS" id="PR00328">
    <property type="entry name" value="SAR1GTPBP"/>
</dbReference>
<keyword evidence="4 5" id="KW-0342">GTP-binding</keyword>
<name>A0AAV2S8F4_MEGNR</name>
<dbReference type="Proteomes" id="UP001497623">
    <property type="component" value="Unassembled WGS sequence"/>
</dbReference>
<evidence type="ECO:0000256" key="5">
    <source>
        <dbReference type="PIRSR" id="PIRSR606689-1"/>
    </source>
</evidence>
<feature type="binding site" evidence="6">
    <location>
        <position position="48"/>
    </location>
    <ligand>
        <name>Mg(2+)</name>
        <dbReference type="ChEBI" id="CHEBI:18420"/>
    </ligand>
</feature>
<dbReference type="GO" id="GO:0005525">
    <property type="term" value="F:GTP binding"/>
    <property type="evidence" value="ECO:0007669"/>
    <property type="project" value="UniProtKB-KW"/>
</dbReference>
<dbReference type="GO" id="GO:0046872">
    <property type="term" value="F:metal ion binding"/>
    <property type="evidence" value="ECO:0007669"/>
    <property type="project" value="UniProtKB-KW"/>
</dbReference>
<evidence type="ECO:0000313" key="8">
    <source>
        <dbReference type="Proteomes" id="UP001497623"/>
    </source>
</evidence>
<keyword evidence="6" id="KW-0460">Magnesium</keyword>
<evidence type="ECO:0000256" key="6">
    <source>
        <dbReference type="PIRSR" id="PIRSR606689-2"/>
    </source>
</evidence>
<evidence type="ECO:0000256" key="3">
    <source>
        <dbReference type="ARBA" id="ARBA00022741"/>
    </source>
</evidence>
<dbReference type="PANTHER" id="PTHR11711">
    <property type="entry name" value="ADP RIBOSYLATION FACTOR-RELATED"/>
    <property type="match status" value="1"/>
</dbReference>
<evidence type="ECO:0000256" key="2">
    <source>
        <dbReference type="ARBA" id="ARBA00019766"/>
    </source>
</evidence>
<protein>
    <recommendedName>
        <fullName evidence="2">ADP-ribosylation factor-like protein 6</fullName>
    </recommendedName>
</protein>
<keyword evidence="3 5" id="KW-0547">Nucleotide-binding</keyword>
<comment type="caution">
    <text evidence="7">The sequence shown here is derived from an EMBL/GenBank/DDBJ whole genome shotgun (WGS) entry which is preliminary data.</text>
</comment>
<comment type="similarity">
    <text evidence="1">Belongs to the small GTPase superfamily. Arf family.</text>
</comment>
<evidence type="ECO:0000256" key="1">
    <source>
        <dbReference type="ARBA" id="ARBA00010290"/>
    </source>
</evidence>
<feature type="binding site" evidence="5">
    <location>
        <begin position="138"/>
        <end position="141"/>
    </location>
    <ligand>
        <name>GTP</name>
        <dbReference type="ChEBI" id="CHEBI:37565"/>
    </ligand>
</feature>
<reference evidence="7 8" key="1">
    <citation type="submission" date="2024-05" db="EMBL/GenBank/DDBJ databases">
        <authorList>
            <person name="Wallberg A."/>
        </authorList>
    </citation>
    <scope>NUCLEOTIDE SEQUENCE [LARGE SCALE GENOMIC DNA]</scope>
</reference>
<keyword evidence="8" id="KW-1185">Reference proteome</keyword>
<dbReference type="Gene3D" id="3.40.50.300">
    <property type="entry name" value="P-loop containing nucleotide triphosphate hydrolases"/>
    <property type="match status" value="1"/>
</dbReference>
<dbReference type="SMART" id="SM00177">
    <property type="entry name" value="ARF"/>
    <property type="match status" value="1"/>
</dbReference>
<gene>
    <name evidence="7" type="ORF">MNOR_LOCUS33133</name>
</gene>
<dbReference type="PROSITE" id="PS51417">
    <property type="entry name" value="ARF"/>
    <property type="match status" value="1"/>
</dbReference>
<dbReference type="CDD" id="cd00878">
    <property type="entry name" value="Arf_Arl"/>
    <property type="match status" value="1"/>
</dbReference>
<dbReference type="InterPro" id="IPR006689">
    <property type="entry name" value="Small_GTPase_ARF/SAR"/>
</dbReference>
<dbReference type="Pfam" id="PF00025">
    <property type="entry name" value="Arf"/>
    <property type="match status" value="1"/>
</dbReference>
<dbReference type="AlphaFoldDB" id="A0AAV2S8F4"/>
<dbReference type="SUPFAM" id="SSF52540">
    <property type="entry name" value="P-loop containing nucleoside triphosphate hydrolases"/>
    <property type="match status" value="1"/>
</dbReference>
<dbReference type="SMART" id="SM00178">
    <property type="entry name" value="SAR"/>
    <property type="match status" value="1"/>
</dbReference>
<proteinExistence type="inferred from homology"/>
<dbReference type="InterPro" id="IPR024156">
    <property type="entry name" value="Small_GTPase_ARF"/>
</dbReference>
<accession>A0AAV2S8F4</accession>
<feature type="binding site" evidence="6">
    <location>
        <position position="31"/>
    </location>
    <ligand>
        <name>Mg(2+)</name>
        <dbReference type="ChEBI" id="CHEBI:18420"/>
    </ligand>
</feature>
<feature type="binding site" evidence="5">
    <location>
        <begin position="24"/>
        <end position="31"/>
    </location>
    <ligand>
        <name>GTP</name>
        <dbReference type="ChEBI" id="CHEBI:37565"/>
    </ligand>
</feature>
<evidence type="ECO:0000313" key="7">
    <source>
        <dbReference type="EMBL" id="CAL4164434.1"/>
    </source>
</evidence>
<dbReference type="EMBL" id="CAXKWB010046894">
    <property type="protein sequence ID" value="CAL4164434.1"/>
    <property type="molecule type" value="Genomic_DNA"/>
</dbReference>
<dbReference type="FunFam" id="3.40.50.300:FF:001166">
    <property type="entry name" value="ADP-ribosylation factor D"/>
    <property type="match status" value="1"/>
</dbReference>
<dbReference type="GO" id="GO:0003924">
    <property type="term" value="F:GTPase activity"/>
    <property type="evidence" value="ECO:0007669"/>
    <property type="project" value="InterPro"/>
</dbReference>
<evidence type="ECO:0000256" key="4">
    <source>
        <dbReference type="ARBA" id="ARBA00023134"/>
    </source>
</evidence>
<organism evidence="7 8">
    <name type="scientific">Meganyctiphanes norvegica</name>
    <name type="common">Northern krill</name>
    <name type="synonym">Thysanopoda norvegica</name>
    <dbReference type="NCBI Taxonomy" id="48144"/>
    <lineage>
        <taxon>Eukaryota</taxon>
        <taxon>Metazoa</taxon>
        <taxon>Ecdysozoa</taxon>
        <taxon>Arthropoda</taxon>
        <taxon>Crustacea</taxon>
        <taxon>Multicrustacea</taxon>
        <taxon>Malacostraca</taxon>
        <taxon>Eumalacostraca</taxon>
        <taxon>Eucarida</taxon>
        <taxon>Euphausiacea</taxon>
        <taxon>Euphausiidae</taxon>
        <taxon>Meganyctiphanes</taxon>
    </lineage>
</organism>
<dbReference type="InterPro" id="IPR027417">
    <property type="entry name" value="P-loop_NTPase"/>
</dbReference>
<sequence>MDYLLNKLSGAFCHRKEYRIIMVGLRESGKTCILYKLVSGEFPTTIPTIGLNVERVDHGDLHLEIWDIGYGGGKLGPHWRQHFHGASGIIWVVDAADPEEPFDPKESPCIFGHSCQELWDYVLSAPECSGLPLLVLANKLDLPNTTNIKEIADALKLSMCVQPYHIIGCSAITEEGIGEGLDWLAQQLMQPTTVQPL</sequence>
<keyword evidence="6" id="KW-0479">Metal-binding</keyword>